<keyword evidence="2 4" id="KW-0238">DNA-binding</keyword>
<proteinExistence type="predicted"/>
<dbReference type="Gene3D" id="1.10.10.60">
    <property type="entry name" value="Homeodomain-like"/>
    <property type="match status" value="1"/>
</dbReference>
<dbReference type="InterPro" id="IPR009057">
    <property type="entry name" value="Homeodomain-like_sf"/>
</dbReference>
<dbReference type="AlphaFoldDB" id="W5Y1L4"/>
<dbReference type="GO" id="GO:0046677">
    <property type="term" value="P:response to antibiotic"/>
    <property type="evidence" value="ECO:0007669"/>
    <property type="project" value="InterPro"/>
</dbReference>
<evidence type="ECO:0000256" key="3">
    <source>
        <dbReference type="ARBA" id="ARBA00023163"/>
    </source>
</evidence>
<dbReference type="Pfam" id="PF00440">
    <property type="entry name" value="TetR_N"/>
    <property type="match status" value="1"/>
</dbReference>
<dbReference type="SUPFAM" id="SSF46689">
    <property type="entry name" value="Homeodomain-like"/>
    <property type="match status" value="1"/>
</dbReference>
<sequence>MQLSKDIIIDASIDILDSFGLADMTMRRLATQLGVAPGALYWHFKNKQALIDAIARAFLDPFLSGPVEADFATACLDLRAIMLRHRDGAELLSAALTEVSLREAVEGRLVGCLAESAPATAGIAAATALHFLLGATVLEQTQQQKLIASFPTADDPECTAELDSLSSLFDDQFRAGVNLIEKGAAA</sequence>
<dbReference type="PRINTS" id="PR00400">
    <property type="entry name" value="TETREPRESSOR"/>
</dbReference>
<dbReference type="Gene3D" id="1.10.357.10">
    <property type="entry name" value="Tetracycline Repressor, domain 2"/>
    <property type="match status" value="1"/>
</dbReference>
<dbReference type="KEGG" id="cvt:B843_08780"/>
<dbReference type="PANTHER" id="PTHR30055:SF151">
    <property type="entry name" value="TRANSCRIPTIONAL REGULATORY PROTEIN"/>
    <property type="match status" value="1"/>
</dbReference>
<accession>W5Y1L4</accession>
<organism evidence="6 7">
    <name type="scientific">Corynebacterium vitaeruminis DSM 20294</name>
    <dbReference type="NCBI Taxonomy" id="1224164"/>
    <lineage>
        <taxon>Bacteria</taxon>
        <taxon>Bacillati</taxon>
        <taxon>Actinomycetota</taxon>
        <taxon>Actinomycetes</taxon>
        <taxon>Mycobacteriales</taxon>
        <taxon>Corynebacteriaceae</taxon>
        <taxon>Corynebacterium</taxon>
    </lineage>
</organism>
<dbReference type="EMBL" id="CP004353">
    <property type="protein sequence ID" value="AHI23141.1"/>
    <property type="molecule type" value="Genomic_DNA"/>
</dbReference>
<dbReference type="InterPro" id="IPR050109">
    <property type="entry name" value="HTH-type_TetR-like_transc_reg"/>
</dbReference>
<protein>
    <submittedName>
        <fullName evidence="6">TetR family transcriptional regulator</fullName>
    </submittedName>
</protein>
<dbReference type="InterPro" id="IPR003012">
    <property type="entry name" value="Tet_transcr_reg_TetR"/>
</dbReference>
<name>W5Y1L4_9CORY</name>
<dbReference type="InterPro" id="IPR023772">
    <property type="entry name" value="DNA-bd_HTH_TetR-type_CS"/>
</dbReference>
<dbReference type="PROSITE" id="PS01081">
    <property type="entry name" value="HTH_TETR_1"/>
    <property type="match status" value="1"/>
</dbReference>
<dbReference type="SUPFAM" id="SSF48498">
    <property type="entry name" value="Tetracyclin repressor-like, C-terminal domain"/>
    <property type="match status" value="1"/>
</dbReference>
<dbReference type="PROSITE" id="PS50977">
    <property type="entry name" value="HTH_TETR_2"/>
    <property type="match status" value="1"/>
</dbReference>
<dbReference type="Proteomes" id="UP000019222">
    <property type="component" value="Chromosome"/>
</dbReference>
<dbReference type="HOGENOM" id="CLU_069543_2_2_11"/>
<dbReference type="STRING" id="1224164.B843_08780"/>
<dbReference type="InterPro" id="IPR036271">
    <property type="entry name" value="Tet_transcr_reg_TetR-rel_C_sf"/>
</dbReference>
<dbReference type="GO" id="GO:0003700">
    <property type="term" value="F:DNA-binding transcription factor activity"/>
    <property type="evidence" value="ECO:0007669"/>
    <property type="project" value="TreeGrafter"/>
</dbReference>
<dbReference type="eggNOG" id="COG1309">
    <property type="taxonomic scope" value="Bacteria"/>
</dbReference>
<evidence type="ECO:0000256" key="2">
    <source>
        <dbReference type="ARBA" id="ARBA00023125"/>
    </source>
</evidence>
<dbReference type="InterPro" id="IPR001647">
    <property type="entry name" value="HTH_TetR"/>
</dbReference>
<evidence type="ECO:0000256" key="1">
    <source>
        <dbReference type="ARBA" id="ARBA00023015"/>
    </source>
</evidence>
<gene>
    <name evidence="6" type="ORF">B843_08780</name>
</gene>
<dbReference type="GO" id="GO:0000976">
    <property type="term" value="F:transcription cis-regulatory region binding"/>
    <property type="evidence" value="ECO:0007669"/>
    <property type="project" value="TreeGrafter"/>
</dbReference>
<dbReference type="GO" id="GO:0045892">
    <property type="term" value="P:negative regulation of DNA-templated transcription"/>
    <property type="evidence" value="ECO:0007669"/>
    <property type="project" value="InterPro"/>
</dbReference>
<dbReference type="RefSeq" id="WP_025253159.1">
    <property type="nucleotide sequence ID" value="NZ_CP004353.1"/>
</dbReference>
<keyword evidence="7" id="KW-1185">Reference proteome</keyword>
<evidence type="ECO:0000256" key="4">
    <source>
        <dbReference type="PROSITE-ProRule" id="PRU00335"/>
    </source>
</evidence>
<reference evidence="6 7" key="1">
    <citation type="submission" date="2013-02" db="EMBL/GenBank/DDBJ databases">
        <title>The complete genome sequence of Corynebacterium vitaeruminis DSM 20294.</title>
        <authorList>
            <person name="Ruckert C."/>
            <person name="Albersmeier A."/>
            <person name="Kalinowski J."/>
        </authorList>
    </citation>
    <scope>NUCLEOTIDE SEQUENCE [LARGE SCALE GENOMIC DNA]</scope>
    <source>
        <strain evidence="7">ATCC 10234</strain>
    </source>
</reference>
<feature type="DNA-binding region" description="H-T-H motif" evidence="4">
    <location>
        <begin position="25"/>
        <end position="44"/>
    </location>
</feature>
<evidence type="ECO:0000313" key="7">
    <source>
        <dbReference type="Proteomes" id="UP000019222"/>
    </source>
</evidence>
<feature type="domain" description="HTH tetR-type" evidence="5">
    <location>
        <begin position="2"/>
        <end position="62"/>
    </location>
</feature>
<dbReference type="PATRIC" id="fig|1224164.3.peg.1772"/>
<dbReference type="PRINTS" id="PR00455">
    <property type="entry name" value="HTHTETR"/>
</dbReference>
<keyword evidence="1" id="KW-0805">Transcription regulation</keyword>
<evidence type="ECO:0000313" key="6">
    <source>
        <dbReference type="EMBL" id="AHI23141.1"/>
    </source>
</evidence>
<keyword evidence="3" id="KW-0804">Transcription</keyword>
<dbReference type="PANTHER" id="PTHR30055">
    <property type="entry name" value="HTH-TYPE TRANSCRIPTIONAL REGULATOR RUTR"/>
    <property type="match status" value="1"/>
</dbReference>
<evidence type="ECO:0000259" key="5">
    <source>
        <dbReference type="PROSITE" id="PS50977"/>
    </source>
</evidence>